<gene>
    <name evidence="1" type="primary">jg23602</name>
    <name evidence="1" type="ORF">PAEG_LOCUS25306</name>
</gene>
<comment type="caution">
    <text evidence="1">The sequence shown here is derived from an EMBL/GenBank/DDBJ whole genome shotgun (WGS) entry which is preliminary data.</text>
</comment>
<dbReference type="EMBL" id="CAKXAJ010026310">
    <property type="protein sequence ID" value="CAH2266455.1"/>
    <property type="molecule type" value="Genomic_DNA"/>
</dbReference>
<evidence type="ECO:0000313" key="1">
    <source>
        <dbReference type="EMBL" id="CAH2266455.1"/>
    </source>
</evidence>
<dbReference type="AlphaFoldDB" id="A0A8S4SLN8"/>
<reference evidence="1" key="1">
    <citation type="submission" date="2022-03" db="EMBL/GenBank/DDBJ databases">
        <authorList>
            <person name="Lindestad O."/>
        </authorList>
    </citation>
    <scope>NUCLEOTIDE SEQUENCE</scope>
</reference>
<organism evidence="1 2">
    <name type="scientific">Pararge aegeria aegeria</name>
    <dbReference type="NCBI Taxonomy" id="348720"/>
    <lineage>
        <taxon>Eukaryota</taxon>
        <taxon>Metazoa</taxon>
        <taxon>Ecdysozoa</taxon>
        <taxon>Arthropoda</taxon>
        <taxon>Hexapoda</taxon>
        <taxon>Insecta</taxon>
        <taxon>Pterygota</taxon>
        <taxon>Neoptera</taxon>
        <taxon>Endopterygota</taxon>
        <taxon>Lepidoptera</taxon>
        <taxon>Glossata</taxon>
        <taxon>Ditrysia</taxon>
        <taxon>Papilionoidea</taxon>
        <taxon>Nymphalidae</taxon>
        <taxon>Satyrinae</taxon>
        <taxon>Satyrini</taxon>
        <taxon>Parargina</taxon>
        <taxon>Pararge</taxon>
    </lineage>
</organism>
<evidence type="ECO:0000313" key="2">
    <source>
        <dbReference type="Proteomes" id="UP000838756"/>
    </source>
</evidence>
<sequence>MNTTAMREGDIGVPETKTPQFFILFSIELKVERKTERFAYDRDSTSGCLSKLTLIYIQVIKGSECRKGKRAKETIYVEETILEKTWKFVVFC</sequence>
<accession>A0A8S4SLN8</accession>
<protein>
    <submittedName>
        <fullName evidence="1">Jg23602 protein</fullName>
    </submittedName>
</protein>
<dbReference type="Proteomes" id="UP000838756">
    <property type="component" value="Unassembled WGS sequence"/>
</dbReference>
<proteinExistence type="predicted"/>
<keyword evidence="2" id="KW-1185">Reference proteome</keyword>
<name>A0A8S4SLN8_9NEOP</name>